<dbReference type="InterPro" id="IPR038647">
    <property type="entry name" value="Cren7_sf"/>
</dbReference>
<name>A0A7C4D1K0_9CREN</name>
<protein>
    <submittedName>
        <fullName evidence="5">Chorismate-binding protein</fullName>
    </submittedName>
</protein>
<dbReference type="EMBL" id="DTCA01000057">
    <property type="protein sequence ID" value="HGM07122.1"/>
    <property type="molecule type" value="Genomic_DNA"/>
</dbReference>
<dbReference type="GO" id="GO:0005737">
    <property type="term" value="C:cytoplasm"/>
    <property type="evidence" value="ECO:0007669"/>
    <property type="project" value="InterPro"/>
</dbReference>
<evidence type="ECO:0000256" key="4">
    <source>
        <dbReference type="ARBA" id="ARBA00023125"/>
    </source>
</evidence>
<sequence>MVCRNEVRVKDPTSHTVITIAPNKVYVVKNHRGKEIKIGLFISPRTSKHFRALLPYTYSCE</sequence>
<evidence type="ECO:0000256" key="2">
    <source>
        <dbReference type="ARBA" id="ARBA00022481"/>
    </source>
</evidence>
<gene>
    <name evidence="5" type="ORF">ENU31_01745</name>
</gene>
<keyword evidence="3" id="KW-0963">Cytoplasm</keyword>
<dbReference type="Pfam" id="PF11520">
    <property type="entry name" value="Cren7"/>
    <property type="match status" value="1"/>
</dbReference>
<keyword evidence="2" id="KW-0488">Methylation</keyword>
<organism evidence="5">
    <name type="scientific">Ignisphaera aggregans</name>
    <dbReference type="NCBI Taxonomy" id="334771"/>
    <lineage>
        <taxon>Archaea</taxon>
        <taxon>Thermoproteota</taxon>
        <taxon>Thermoprotei</taxon>
        <taxon>Desulfurococcales</taxon>
        <taxon>Desulfurococcaceae</taxon>
        <taxon>Ignisphaera</taxon>
    </lineage>
</organism>
<comment type="caution">
    <text evidence="5">The sequence shown here is derived from an EMBL/GenBank/DDBJ whole genome shotgun (WGS) entry which is preliminary data.</text>
</comment>
<dbReference type="InterPro" id="IPR020906">
    <property type="entry name" value="dsDNA-bd_Cren7"/>
</dbReference>
<evidence type="ECO:0000313" key="5">
    <source>
        <dbReference type="EMBL" id="HGM07122.1"/>
    </source>
</evidence>
<proteinExistence type="predicted"/>
<dbReference type="AlphaFoldDB" id="A0A7C4D1K0"/>
<dbReference type="Gene3D" id="2.30.30.610">
    <property type="entry name" value="Chromatin protein Cren7"/>
    <property type="match status" value="1"/>
</dbReference>
<accession>A0A7C4D1K0</accession>
<dbReference type="GO" id="GO:0003690">
    <property type="term" value="F:double-stranded DNA binding"/>
    <property type="evidence" value="ECO:0007669"/>
    <property type="project" value="InterPro"/>
</dbReference>
<evidence type="ECO:0000256" key="1">
    <source>
        <dbReference type="ARBA" id="ARBA00022454"/>
    </source>
</evidence>
<keyword evidence="1" id="KW-0158">Chromosome</keyword>
<evidence type="ECO:0000256" key="3">
    <source>
        <dbReference type="ARBA" id="ARBA00022490"/>
    </source>
</evidence>
<keyword evidence="4" id="KW-0238">DNA-binding</keyword>
<reference evidence="5" key="1">
    <citation type="journal article" date="2020" name="mSystems">
        <title>Genome- and Community-Level Interaction Insights into Carbon Utilization and Element Cycling Functions of Hydrothermarchaeota in Hydrothermal Sediment.</title>
        <authorList>
            <person name="Zhou Z."/>
            <person name="Liu Y."/>
            <person name="Xu W."/>
            <person name="Pan J."/>
            <person name="Luo Z.H."/>
            <person name="Li M."/>
        </authorList>
    </citation>
    <scope>NUCLEOTIDE SEQUENCE [LARGE SCALE GENOMIC DNA]</scope>
    <source>
        <strain evidence="5">SpSt-658</strain>
    </source>
</reference>